<keyword evidence="2" id="KW-0964">Secreted</keyword>
<proteinExistence type="predicted"/>
<dbReference type="PANTHER" id="PTHR12338">
    <property type="entry name" value="AUTOTRANSPORTER"/>
    <property type="match status" value="1"/>
</dbReference>
<dbReference type="SMART" id="SM00912">
    <property type="entry name" value="Haemagg_act"/>
    <property type="match status" value="1"/>
</dbReference>
<reference evidence="7" key="1">
    <citation type="submission" date="2023-07" db="EMBL/GenBank/DDBJ databases">
        <authorList>
            <person name="Kim M.K."/>
        </authorList>
    </citation>
    <scope>NUCLEOTIDE SEQUENCE</scope>
    <source>
        <strain evidence="7">CA1-15</strain>
    </source>
</reference>
<dbReference type="PANTHER" id="PTHR12338:SF8">
    <property type="entry name" value="HEME_HEMOPEXIN-BINDING PROTEIN"/>
    <property type="match status" value="1"/>
</dbReference>
<dbReference type="InterPro" id="IPR050909">
    <property type="entry name" value="Bact_Autotransporter_VF"/>
</dbReference>
<keyword evidence="3 5" id="KW-0732">Signal</keyword>
<evidence type="ECO:0000313" key="8">
    <source>
        <dbReference type="Proteomes" id="UP001176468"/>
    </source>
</evidence>
<evidence type="ECO:0000259" key="6">
    <source>
        <dbReference type="SMART" id="SM00912"/>
    </source>
</evidence>
<dbReference type="RefSeq" id="WP_304562268.1">
    <property type="nucleotide sequence ID" value="NZ_JAUQSZ010000011.1"/>
</dbReference>
<evidence type="ECO:0000256" key="4">
    <source>
        <dbReference type="SAM" id="MobiDB-lite"/>
    </source>
</evidence>
<gene>
    <name evidence="7" type="ORF">Q5H94_15865</name>
</gene>
<feature type="chain" id="PRO_5045370225" evidence="5">
    <location>
        <begin position="34"/>
        <end position="3711"/>
    </location>
</feature>
<evidence type="ECO:0000256" key="5">
    <source>
        <dbReference type="SAM" id="SignalP"/>
    </source>
</evidence>
<evidence type="ECO:0000256" key="1">
    <source>
        <dbReference type="ARBA" id="ARBA00004613"/>
    </source>
</evidence>
<protein>
    <submittedName>
        <fullName evidence="7">Filamentous hemagglutinin N-terminal domain-containing protein</fullName>
    </submittedName>
</protein>
<dbReference type="Gene3D" id="2.160.20.10">
    <property type="entry name" value="Single-stranded right-handed beta-helix, Pectin lyase-like"/>
    <property type="match status" value="1"/>
</dbReference>
<feature type="region of interest" description="Disordered" evidence="4">
    <location>
        <begin position="3692"/>
        <end position="3711"/>
    </location>
</feature>
<dbReference type="InterPro" id="IPR012334">
    <property type="entry name" value="Pectin_lyas_fold"/>
</dbReference>
<sequence length="3711" mass="352317">MSNVSTRKTTIRRLAVGSALVGSLAGFATAAHAQNTPGTPTVVQGTNIDFNQTFPLPTPTTETLSTGQTGVLTLGVGTNTLTVDVHDNNPASIINWLSFNVAAGKSTSFLSTGTTDPVAILNRVTGVTASDISGKLNGSSNISLFLVNPNGIMVSATGAVNTGSFTGSTVALSNADFLAGTYHFVNKLVTDVSAGITVNGKITATNAIAGTGTGLVLVAPQITTGAASVVDGGKQSVAFVTAYDATYTYGGVGGPMSVTIARGTDVTATSQLIGGTVNGDSVYFAAASQASVTDTLLQIDANVTAAAGANGGILILAGQKTVGPIAVTAVAATSGKAGVNITGVLKAETADATISAAATGNVAATGTSALTSGATVVVDSGKVATVGGGVTAGTNYAVTGGTGVVLAGTQSAAGTVNVKATTGTISNSGLLTLTSDSGNVGLGNDLTLDGIVDLGKANSTLNGGTTQASKVILTAAAAASDIKLGNVNADRLTLTTPTTGAVIAGDIDTADILVIGSNSTLSTGSLKSGGFIQATATKAVSVGAVDAVTDVTLKGSQVDFTTISSGTFTDLALVAGGGTGITGTSINAGGEAKIDATAGTGGVSISGLTKTGIGGLKVVSIGDIKMGQIDVNSGTTVLTTQTNKADIVLSGALTSVGATTLTSTRDVSTGDLTSSAGLKIVAAGAATGGVLKGTSVDVGAASIGITSAEGTSGDISLVASNGDLTVDKTLDGLNVKASSTKTASFGGDVTAGAAITISGTDAVKFTDAGTTTVSAGATTLNGPVTGSGALTIKATGADLTAGSVTTDGALTLNAAGKLVIDSATSTNGAITATGGTGVQGRTVAAASFSAANSSVDISATAGDAAVLDVTSKTDGTVQALTGTAGVSGTVGVGGNYKVAGKSVTLAGTQTATGTVEITALSGSVSNTGTLSLTSDNGNATGNALTVSGKDINLSKTSTLRGGTTRTSDVEFSTSTANAIAIGNVSAATLIMPGTMDGAITAGDVNTVNKLTLASKIDVTTGSLKSTSSDVFATSDSAKVSVGAIDAAGGVALSGSEVAFTTIDAGAAKIATVGAGGGTGITGTSITATDSVSLQALAGSGGILVSGATKTTANGGFVDVQAIDTVKMGAITTGGTGSTTTLTTTGAASDLILTGGVSGTGDVTLTSGRDVTATAQTLTSSAGALKISAPTGAVVAGKATGFTALDVKGGTINIGTVGTTGAAAPITLTTTIGALNAGTITNDGSITLDAKTDLIVTSATSNKSFVKATGGTGVKSAGGGAAFAASTSVDVTASTGNAAVAGIKTTTGNATVTASAGDVSIAGTGLTVGGDYKASGKNVSFAGAQSATGALDLTATSGQITGTGTLTSNSDDAGAEALTLTGLVNLSKTSTLNGGSAKSSAVVISTAATNAVSLGNVNGASLTNLILNGAITTGDINTTQTILLISDLAVNTGALTSGDDVGIGSNASTVTIGGAVNANDQFVSAGKAITYTTATAGSVNLALIAGGGTGIQGGDITTTKAAGVVLNASADLGGVTITGPISVTGGGLKVTSLDAVSLGKVTVSGGTTNVSTSGVAKDIGFGDALSGSGNVTINATGKVTGTTLESTGGILDVTAGGALKATSAKGFTGLTLKGGTLNVPTVSTKSGTLSLTTTTGALNAGTVTNDGAVILDAKTDLLVDSATSNLSTVDAKAGGTIGGTAGGTTRSTFSADQTLKVTATGAALIDSATSGKASVTLQGATIGVNKITAVTGAGVTATIGKASVTGPVSVTGGGYSVTGAAGVDLSGTQSASGAVDVTATTGATTGTSSLVLTSNSDDAGAEALTFNGVVNLDKASTLNGGATRTSNVVIATDSGSALNLGNVNANVLSVPVVYTGAITTGDVNTVGQINLQSFVSLSTGSLTSTGGNVLAASTGPVSIGAVSAFLTFQGTGKQFDFTTINAAGASIFLQPGGGTGINGTSITSTGPVSLTATAGTGGVTVTGPISTTGSGLDVTSLDAISLGKVTVSGGTTNLKTTGVAKNITLSDVLSGSGDVTVTSTGDFTAPSVTSTGGGIKIGAAGVISAGGGTKIDLTATTAGKSVTITGAASALLGTVKGDAIDVAATKIALGTATGGTGLVKFVSGAGGLTADGDIAGQNITLGATGGAIKLGGNVSGLPGTVIVSGDTGVDFTNKTIEGKDTTITSSLGPVTGDTATGTNSLSVSGATVNITNSNSNGSLTYKTTVGDLVLNKVSNAGGLTLDSAANLFVNEAKSTGALATSKLDVKAVGDIRGLLPATRAVFAGTKGVTVTSGGSQLIDSATSSAGNVTLSGKSIDVLSADANQALGITTTGGLLKLDTGKSGTTSTLDATGALTITTALLSTGDAKLTSTGAATIAEATSSGGAVSVKALSIDATKVGAATALALTTTGGLLKLDKGSSGTTSTLDATGPLTITTSLLATGDAKLTSSDVATIAEVTSSAGLVSVTAKSMDVTKAGAATTLGLATTNGDLALATGTSTGNATLTSVGGSIAVTGSLASKADAKLTSATSITSPDISAVGALVSTSNGVTDITTVAGGTIDITGGSIKIGDATTKVGLLKLTTTAGGIKLTTGTSAGDATLTSVGGGVDLTSLGGVNVGLNAATTLSGTTVTATGSLVSQSVGSTNVGTIGAGTSLESSGADVTFGKASAGSTLKVTASGAGGIDITTGSAVGDATLKATTGAIKLGTLTSSGGGIDLAAATTVDATKLDAKTLLKSVSTSGATTIATALGGGVDVTGDSVDITDTTSTAALKLVSTKGNVKLGTGSAAGTATVSSANALDVTTSLIATGDATLTAADAATIKTLTSTGGAVSVTAKSIDATTVAANTALTLISTGGLLQLDSGTSGTAAKLDATGPLTITTKLIAGTDATITSTGLATINKVEGTAGFVTVKADTISAASLKAGTALTTTSAAATTIGSAIGGTVSVTGGTVDVTTATAGSTLAITSTGGLLKLTTGSSGTTSKLDATGPLTIVNQLVAGTDAAATATGLATINKLEGTAGLVSVKADTIAATSLKAGTALTTSSTAATTIGSAVGGTVDVTGASVDVTTAAAGSTLAIKSTGGLLKLDTGTSGTTSKLDAAGPLTVTTKLIAGSDATVTSTGLATINQLEGTTGVVTLKADTINATSLKAGGALTTTSTAATTIGSATGGTVDVTGASVDVTTASAGTTLVLKSTGGVLKLGTGNAGSTAKLDATGTLTISTKLVAATDATLTATDAAKIGELTATAGAISVNAKSIDATTLTSGTTLGLTTTAGDLVVATGTSGKDATLKAVGGDVKITTALTATGSPSTVSIEASKRAVLGNLKAGTLISVKATDVDVNGTQTAPTVRFLNNASATSATHVGEGTTAGGFSLSEAEINKVTADTLEVDAGSGALEVGKLAFNGAAGSKNVSLWTKGALTVIGTVSGSGSGRLFRFGGSSAAATDLASSIVITSTSNGGGRLLFGATTGASNPAGAADVELRGTTIAMGQTKFLTSLNGLSADAVAAQFINRGNSSLYNAGLVDAIYDQTVPVTLSANKLTVQYGGYAVFQNTGLIGFNTGAVLGSASATPVSGALTLQGPGAAIPNSFGLFGSINQITGTATAVLGSTVIVASGINVPNSRLNGCIIGSGAGCINTTVIQPSLNVFDASRLDIFKSADNFSVPFDPVIGGNNEALFTGVAAIDAPYLPPEDCDPNKPGGCTKPEENAK</sequence>
<keyword evidence="8" id="KW-1185">Reference proteome</keyword>
<evidence type="ECO:0000256" key="3">
    <source>
        <dbReference type="ARBA" id="ARBA00022729"/>
    </source>
</evidence>
<name>A0ABT9A1U6_9SPHN</name>
<comment type="caution">
    <text evidence="7">The sequence shown here is derived from an EMBL/GenBank/DDBJ whole genome shotgun (WGS) entry which is preliminary data.</text>
</comment>
<evidence type="ECO:0000256" key="2">
    <source>
        <dbReference type="ARBA" id="ARBA00022525"/>
    </source>
</evidence>
<feature type="signal peptide" evidence="5">
    <location>
        <begin position="1"/>
        <end position="33"/>
    </location>
</feature>
<feature type="domain" description="Filamentous haemagglutinin FhaB/tRNA nuclease CdiA-like TPS" evidence="6">
    <location>
        <begin position="53"/>
        <end position="176"/>
    </location>
</feature>
<dbReference type="NCBIfam" id="TIGR01901">
    <property type="entry name" value="adhes_NPXG"/>
    <property type="match status" value="1"/>
</dbReference>
<organism evidence="7 8">
    <name type="scientific">Sphingomonas immobilis</name>
    <dbReference type="NCBI Taxonomy" id="3063997"/>
    <lineage>
        <taxon>Bacteria</taxon>
        <taxon>Pseudomonadati</taxon>
        <taxon>Pseudomonadota</taxon>
        <taxon>Alphaproteobacteria</taxon>
        <taxon>Sphingomonadales</taxon>
        <taxon>Sphingomonadaceae</taxon>
        <taxon>Sphingomonas</taxon>
    </lineage>
</organism>
<dbReference type="InterPro" id="IPR008638">
    <property type="entry name" value="FhaB/CdiA-like_TPS"/>
</dbReference>
<dbReference type="EMBL" id="JAUQSZ010000011">
    <property type="protein sequence ID" value="MDO7843809.1"/>
    <property type="molecule type" value="Genomic_DNA"/>
</dbReference>
<dbReference type="Proteomes" id="UP001176468">
    <property type="component" value="Unassembled WGS sequence"/>
</dbReference>
<dbReference type="SUPFAM" id="SSF51126">
    <property type="entry name" value="Pectin lyase-like"/>
    <property type="match status" value="1"/>
</dbReference>
<comment type="subcellular location">
    <subcellularLocation>
        <location evidence="1">Secreted</location>
    </subcellularLocation>
</comment>
<accession>A0ABT9A1U6</accession>
<evidence type="ECO:0000313" key="7">
    <source>
        <dbReference type="EMBL" id="MDO7843809.1"/>
    </source>
</evidence>
<dbReference type="InterPro" id="IPR011050">
    <property type="entry name" value="Pectin_lyase_fold/virulence"/>
</dbReference>